<feature type="domain" description="Bacterial Ig-like" evidence="3">
    <location>
        <begin position="427"/>
        <end position="513"/>
    </location>
</feature>
<evidence type="ECO:0000259" key="5">
    <source>
        <dbReference type="Pfam" id="PF25390"/>
    </source>
</evidence>
<reference evidence="6 7" key="1">
    <citation type="submission" date="2018-08" db="EMBL/GenBank/DDBJ databases">
        <title>Actinomadura jelena sp. nov., a novel Actinomycete isolated from soil in Chad.</title>
        <authorList>
            <person name="Shi L."/>
        </authorList>
    </citation>
    <scope>NUCLEOTIDE SEQUENCE [LARGE SCALE GENOMIC DNA]</scope>
    <source>
        <strain evidence="6 7">NEAU-G17</strain>
    </source>
</reference>
<keyword evidence="2" id="KW-1133">Transmembrane helix</keyword>
<dbReference type="Gene3D" id="2.60.40.10">
    <property type="entry name" value="Immunoglobulins"/>
    <property type="match status" value="1"/>
</dbReference>
<dbReference type="Pfam" id="PF24346">
    <property type="entry name" value="DUF7507"/>
    <property type="match status" value="1"/>
</dbReference>
<name>A0A372JQP7_9ACTN</name>
<dbReference type="EMBL" id="QURH01000159">
    <property type="protein sequence ID" value="RFU42094.1"/>
    <property type="molecule type" value="Genomic_DNA"/>
</dbReference>
<organism evidence="6 7">
    <name type="scientific">Actinomadura logoneensis</name>
    <dbReference type="NCBI Taxonomy" id="2293572"/>
    <lineage>
        <taxon>Bacteria</taxon>
        <taxon>Bacillati</taxon>
        <taxon>Actinomycetota</taxon>
        <taxon>Actinomycetes</taxon>
        <taxon>Streptosporangiales</taxon>
        <taxon>Thermomonosporaceae</taxon>
        <taxon>Actinomadura</taxon>
    </lineage>
</organism>
<dbReference type="Pfam" id="PF25390">
    <property type="entry name" value="WD40_RLD"/>
    <property type="match status" value="1"/>
</dbReference>
<dbReference type="SUPFAM" id="SSF50985">
    <property type="entry name" value="RCC1/BLIP-II"/>
    <property type="match status" value="1"/>
</dbReference>
<evidence type="ECO:0000256" key="1">
    <source>
        <dbReference type="ARBA" id="ARBA00022737"/>
    </source>
</evidence>
<dbReference type="InterPro" id="IPR055354">
    <property type="entry name" value="DUF7507"/>
</dbReference>
<protein>
    <submittedName>
        <fullName evidence="6">Cell wall anchor protein</fullName>
    </submittedName>
</protein>
<proteinExistence type="predicted"/>
<gene>
    <name evidence="6" type="ORF">DZF91_08350</name>
</gene>
<dbReference type="GO" id="GO:0005975">
    <property type="term" value="P:carbohydrate metabolic process"/>
    <property type="evidence" value="ECO:0007669"/>
    <property type="project" value="UniProtKB-ARBA"/>
</dbReference>
<dbReference type="PANTHER" id="PTHR22870">
    <property type="entry name" value="REGULATOR OF CHROMOSOME CONDENSATION"/>
    <property type="match status" value="1"/>
</dbReference>
<dbReference type="Proteomes" id="UP000261811">
    <property type="component" value="Unassembled WGS sequence"/>
</dbReference>
<dbReference type="Gene3D" id="2.130.10.30">
    <property type="entry name" value="Regulator of chromosome condensation 1/beta-lactamase-inhibitor protein II"/>
    <property type="match status" value="2"/>
</dbReference>
<dbReference type="InterPro" id="IPR009091">
    <property type="entry name" value="RCC1/BLIP-II"/>
</dbReference>
<sequence>MRMCQVGIRIRTGGVQPRLRAWLGGLMAVLMAVTCVVAEPAARRSAAAAPFPVAPVNSALATGYNFNGQLGDGTTTSRDTPGPVALPEGVSLTNIDAGDYHNLAVTSEGRVLGWGQNAYGELGNGTEPVGVVSIPVYASLPAGVTVTQVSGGYHHSLAVTSDGRVLGWGYNGYGQLGDGSTTTSNVPVEAVLPQGVRVKQVAAGYSSSLALTTDGRVLAWGDNNRGELGDGTTITRHTPVWVHLPADLTITQVAAGDTHGLALTSDSRVWGWGLNQFGELGTNPTWNYSPVQVPMPGGTLKQIAAGDRDSMAVTSDGRVLAWGQNNAGKLGDGTTTHRSTPVEAILPEGVAVTQVDTGVFHSAAVTSDGRALGWGGNFDGQLGDGTTIERHTPVFMLLPDYYAATQITVGRYHTAMLAERASSHTSLTAQPTHAAPGDEVTLTATVTCSAGEPTGTVTFWDGDRQIGTAELNSAGTATLRTTELDEGQHHITARYEGSDICPPSDSEPVTVTISAEPSRASLHLAKEFAGFVTHSKGKHKAKHWHAARLSAWHDHDVIKYRFIVTNDGDVPLHAITVHDSRTGTVSCTTDTLQPGRSATCYATHKITWKEKSQGYVDNTATATGTREDGETVTSNKAHLRVDITYK</sequence>
<keyword evidence="1" id="KW-0677">Repeat</keyword>
<dbReference type="InterPro" id="IPR000408">
    <property type="entry name" value="Reg_chr_condens"/>
</dbReference>
<dbReference type="PROSITE" id="PS00626">
    <property type="entry name" value="RCC1_2"/>
    <property type="match status" value="1"/>
</dbReference>
<evidence type="ECO:0000259" key="4">
    <source>
        <dbReference type="Pfam" id="PF24346"/>
    </source>
</evidence>
<dbReference type="PANTHER" id="PTHR22870:SF408">
    <property type="entry name" value="OS09G0560450 PROTEIN"/>
    <property type="match status" value="1"/>
</dbReference>
<dbReference type="PRINTS" id="PR00633">
    <property type="entry name" value="RCCNDNSATION"/>
</dbReference>
<feature type="domain" description="RCC1-like" evidence="5">
    <location>
        <begin position="60"/>
        <end position="415"/>
    </location>
</feature>
<dbReference type="AlphaFoldDB" id="A0A372JQP7"/>
<dbReference type="InterPro" id="IPR051210">
    <property type="entry name" value="Ub_ligase/GEF_domain"/>
</dbReference>
<dbReference type="Pfam" id="PF16640">
    <property type="entry name" value="Big_3_5"/>
    <property type="match status" value="1"/>
</dbReference>
<feature type="transmembrane region" description="Helical" evidence="2">
    <location>
        <begin position="21"/>
        <end position="42"/>
    </location>
</feature>
<keyword evidence="2" id="KW-0472">Membrane</keyword>
<evidence type="ECO:0000313" key="6">
    <source>
        <dbReference type="EMBL" id="RFU42094.1"/>
    </source>
</evidence>
<evidence type="ECO:0000259" key="3">
    <source>
        <dbReference type="Pfam" id="PF16640"/>
    </source>
</evidence>
<feature type="domain" description="DUF7507" evidence="4">
    <location>
        <begin position="554"/>
        <end position="634"/>
    </location>
</feature>
<keyword evidence="7" id="KW-1185">Reference proteome</keyword>
<dbReference type="PROSITE" id="PS50012">
    <property type="entry name" value="RCC1_3"/>
    <property type="match status" value="7"/>
</dbReference>
<accession>A0A372JQP7</accession>
<keyword evidence="2" id="KW-0812">Transmembrane</keyword>
<dbReference type="InterPro" id="IPR058923">
    <property type="entry name" value="RCC1-like_dom"/>
</dbReference>
<evidence type="ECO:0000313" key="7">
    <source>
        <dbReference type="Proteomes" id="UP000261811"/>
    </source>
</evidence>
<comment type="caution">
    <text evidence="6">The sequence shown here is derived from an EMBL/GenBank/DDBJ whole genome shotgun (WGS) entry which is preliminary data.</text>
</comment>
<dbReference type="InterPro" id="IPR013783">
    <property type="entry name" value="Ig-like_fold"/>
</dbReference>
<evidence type="ECO:0000256" key="2">
    <source>
        <dbReference type="SAM" id="Phobius"/>
    </source>
</evidence>
<dbReference type="InterPro" id="IPR032109">
    <property type="entry name" value="Big_3_5"/>
</dbReference>